<feature type="region of interest" description="Disordered" evidence="1">
    <location>
        <begin position="1"/>
        <end position="45"/>
    </location>
</feature>
<keyword evidence="3" id="KW-1185">Reference proteome</keyword>
<evidence type="ECO:0000313" key="3">
    <source>
        <dbReference type="Proteomes" id="UP000017048"/>
    </source>
</evidence>
<accession>U5EGV3</accession>
<evidence type="ECO:0000256" key="1">
    <source>
        <dbReference type="SAM" id="MobiDB-lite"/>
    </source>
</evidence>
<organism evidence="2 3">
    <name type="scientific">Nocardia asteroides NBRC 15531</name>
    <dbReference type="NCBI Taxonomy" id="1110697"/>
    <lineage>
        <taxon>Bacteria</taxon>
        <taxon>Bacillati</taxon>
        <taxon>Actinomycetota</taxon>
        <taxon>Actinomycetes</taxon>
        <taxon>Mycobacteriales</taxon>
        <taxon>Nocardiaceae</taxon>
        <taxon>Nocardia</taxon>
    </lineage>
</organism>
<dbReference type="AlphaFoldDB" id="U5EGV3"/>
<comment type="caution">
    <text evidence="2">The sequence shown here is derived from an EMBL/GenBank/DDBJ whole genome shotgun (WGS) entry which is preliminary data.</text>
</comment>
<feature type="compositionally biased region" description="Basic and acidic residues" evidence="1">
    <location>
        <begin position="20"/>
        <end position="31"/>
    </location>
</feature>
<reference evidence="2 3" key="1">
    <citation type="journal article" date="2014" name="BMC Genomics">
        <title>Genome based analysis of type-I polyketide synthase and nonribosomal peptide synthetase gene clusters in seven strains of five representative Nocardia species.</title>
        <authorList>
            <person name="Komaki H."/>
            <person name="Ichikawa N."/>
            <person name="Hosoyama A."/>
            <person name="Takahashi-Nakaguchi A."/>
            <person name="Matsuzawa T."/>
            <person name="Suzuki K."/>
            <person name="Fujita N."/>
            <person name="Gonoi T."/>
        </authorList>
    </citation>
    <scope>NUCLEOTIDE SEQUENCE [LARGE SCALE GENOMIC DNA]</scope>
    <source>
        <strain evidence="2 3">NBRC 15531</strain>
    </source>
</reference>
<proteinExistence type="predicted"/>
<dbReference type="Proteomes" id="UP000017048">
    <property type="component" value="Unassembled WGS sequence"/>
</dbReference>
<feature type="non-terminal residue" evidence="2">
    <location>
        <position position="273"/>
    </location>
</feature>
<sequence>MDEFVTPTRHPAQPQRPRHRDLLEPRGEHVGPQRHPPTVLPTPRDDFRQRGQLVEIALPGRDPLHLAPQLRPQLLQLRHPLGRRRLRGHRRGQRALRLGEPLLERGQIPRHLFGHRPNRRLGQHRLRMRPSPIRRGQLGLDLRQPLRGTRHRGDDLRVGGEQGDVVAGRRRFRLGLRLVLDGVLVEQIEKRRHIGFEPNDTRGPPLRFTRFVTRGRASGSRLSVNGVSPDNGIRPVGSGSGSSGVGGTGSDGVGSSGVGVGSSSSVGGTGGTT</sequence>
<evidence type="ECO:0000313" key="2">
    <source>
        <dbReference type="EMBL" id="GAD84394.1"/>
    </source>
</evidence>
<feature type="region of interest" description="Disordered" evidence="1">
    <location>
        <begin position="220"/>
        <end position="273"/>
    </location>
</feature>
<protein>
    <submittedName>
        <fullName evidence="2">Uncharacterized protein</fullName>
    </submittedName>
</protein>
<feature type="compositionally biased region" description="Gly residues" evidence="1">
    <location>
        <begin position="238"/>
        <end position="260"/>
    </location>
</feature>
<feature type="compositionally biased region" description="Low complexity" evidence="1">
    <location>
        <begin position="1"/>
        <end position="15"/>
    </location>
</feature>
<name>U5EGV3_NOCAS</name>
<dbReference type="EMBL" id="BAFO02000023">
    <property type="protein sequence ID" value="GAD84394.1"/>
    <property type="molecule type" value="Genomic_DNA"/>
</dbReference>
<gene>
    <name evidence="2" type="ORF">NCAST_23_01520</name>
</gene>